<dbReference type="RefSeq" id="WP_196605114.1">
    <property type="nucleotide sequence ID" value="NZ_CP116940.1"/>
</dbReference>
<gene>
    <name evidence="1" type="ORF">J2S01_002572</name>
</gene>
<organism evidence="1 2">
    <name type="scientific">Pectinatus haikarae</name>
    <dbReference type="NCBI Taxonomy" id="349096"/>
    <lineage>
        <taxon>Bacteria</taxon>
        <taxon>Bacillati</taxon>
        <taxon>Bacillota</taxon>
        <taxon>Negativicutes</taxon>
        <taxon>Selenomonadales</taxon>
        <taxon>Selenomonadaceae</taxon>
        <taxon>Pectinatus</taxon>
    </lineage>
</organism>
<dbReference type="Proteomes" id="UP001239167">
    <property type="component" value="Unassembled WGS sequence"/>
</dbReference>
<comment type="caution">
    <text evidence="1">The sequence shown here is derived from an EMBL/GenBank/DDBJ whole genome shotgun (WGS) entry which is preliminary data.</text>
</comment>
<sequence>MKAATKEKILSQVKAWDYMKNLPEQMHGFNYVLLMEEKGDVLDLYRYENKEAHRSITVYYHEETSEYKLRMRIGLTEFCVIEYIYAELEAFQEILQERCSGLLADMQTFNPEHITSIIHDKKIMQWDYKKKLPETFAGFRLFITPDQPVRIINGSYIVFDYSDFTSKSNFIIYYNVFRNEFFGESRIFDIPEVSYDFDSHELQELINKLDVKLFPYLQEIRTRIDSK</sequence>
<keyword evidence="2" id="KW-1185">Reference proteome</keyword>
<accession>A0ABT9YB14</accession>
<proteinExistence type="predicted"/>
<evidence type="ECO:0000313" key="2">
    <source>
        <dbReference type="Proteomes" id="UP001239167"/>
    </source>
</evidence>
<reference evidence="1 2" key="1">
    <citation type="submission" date="2023-07" db="EMBL/GenBank/DDBJ databases">
        <title>Genomic Encyclopedia of Type Strains, Phase IV (KMG-IV): sequencing the most valuable type-strain genomes for metagenomic binning, comparative biology and taxonomic classification.</title>
        <authorList>
            <person name="Goeker M."/>
        </authorList>
    </citation>
    <scope>NUCLEOTIDE SEQUENCE [LARGE SCALE GENOMIC DNA]</scope>
    <source>
        <strain evidence="1 2">DSM 16980</strain>
    </source>
</reference>
<evidence type="ECO:0000313" key="1">
    <source>
        <dbReference type="EMBL" id="MDQ0204838.1"/>
    </source>
</evidence>
<name>A0ABT9YB14_9FIRM</name>
<dbReference type="EMBL" id="JAUSUE010000022">
    <property type="protein sequence ID" value="MDQ0204838.1"/>
    <property type="molecule type" value="Genomic_DNA"/>
</dbReference>
<protein>
    <submittedName>
        <fullName evidence="1">Uncharacterized protein</fullName>
    </submittedName>
</protein>